<dbReference type="AlphaFoldDB" id="A0A8J4LLX6"/>
<proteinExistence type="predicted"/>
<evidence type="ECO:0000313" key="4">
    <source>
        <dbReference type="Proteomes" id="UP000722791"/>
    </source>
</evidence>
<dbReference type="Proteomes" id="UP000722791">
    <property type="component" value="Unassembled WGS sequence"/>
</dbReference>
<evidence type="ECO:0000313" key="3">
    <source>
        <dbReference type="EMBL" id="GIM01830.1"/>
    </source>
</evidence>
<feature type="compositionally biased region" description="Low complexity" evidence="1">
    <location>
        <begin position="671"/>
        <end position="689"/>
    </location>
</feature>
<dbReference type="GO" id="GO:0003700">
    <property type="term" value="F:DNA-binding transcription factor activity"/>
    <property type="evidence" value="ECO:0007669"/>
    <property type="project" value="TreeGrafter"/>
</dbReference>
<evidence type="ECO:0000256" key="1">
    <source>
        <dbReference type="SAM" id="MobiDB-lite"/>
    </source>
</evidence>
<protein>
    <recommendedName>
        <fullName evidence="2">Cyclic nucleotide-binding domain-containing protein</fullName>
    </recommendedName>
</protein>
<feature type="region of interest" description="Disordered" evidence="1">
    <location>
        <begin position="704"/>
        <end position="726"/>
    </location>
</feature>
<dbReference type="InterPro" id="IPR014710">
    <property type="entry name" value="RmlC-like_jellyroll"/>
</dbReference>
<dbReference type="EMBL" id="BNCQ01000010">
    <property type="protein sequence ID" value="GIM01830.1"/>
    <property type="molecule type" value="Genomic_DNA"/>
</dbReference>
<accession>A0A8J4LLX6</accession>
<evidence type="ECO:0000259" key="2">
    <source>
        <dbReference type="PROSITE" id="PS50042"/>
    </source>
</evidence>
<feature type="domain" description="Cyclic nucleotide-binding" evidence="2">
    <location>
        <begin position="170"/>
        <end position="294"/>
    </location>
</feature>
<dbReference type="InterPro" id="IPR050397">
    <property type="entry name" value="Env_Response_Regulators"/>
</dbReference>
<dbReference type="SUPFAM" id="SSF51206">
    <property type="entry name" value="cAMP-binding domain-like"/>
    <property type="match status" value="3"/>
</dbReference>
<dbReference type="PANTHER" id="PTHR24567:SF26">
    <property type="entry name" value="REGULATORY PROTEIN YEIL"/>
    <property type="match status" value="1"/>
</dbReference>
<reference evidence="3" key="1">
    <citation type="journal article" date="2021" name="Proc. Natl. Acad. Sci. U.S.A.">
        <title>Three genomes in the algal genus Volvox reveal the fate of a haploid sex-determining region after a transition to homothallism.</title>
        <authorList>
            <person name="Yamamoto K."/>
            <person name="Hamaji T."/>
            <person name="Kawai-Toyooka H."/>
            <person name="Matsuzaki R."/>
            <person name="Takahashi F."/>
            <person name="Nishimura Y."/>
            <person name="Kawachi M."/>
            <person name="Noguchi H."/>
            <person name="Minakuchi Y."/>
            <person name="Umen J.G."/>
            <person name="Toyoda A."/>
            <person name="Nozaki H."/>
        </authorList>
    </citation>
    <scope>NUCLEOTIDE SEQUENCE</scope>
    <source>
        <strain evidence="3">NIES-3785</strain>
    </source>
</reference>
<feature type="region of interest" description="Disordered" evidence="1">
    <location>
        <begin position="487"/>
        <end position="547"/>
    </location>
</feature>
<feature type="compositionally biased region" description="Basic and acidic residues" evidence="1">
    <location>
        <begin position="516"/>
        <end position="530"/>
    </location>
</feature>
<feature type="region of interest" description="Disordered" evidence="1">
    <location>
        <begin position="753"/>
        <end position="848"/>
    </location>
</feature>
<feature type="compositionally biased region" description="Pro residues" evidence="1">
    <location>
        <begin position="494"/>
        <end position="504"/>
    </location>
</feature>
<comment type="caution">
    <text evidence="3">The sequence shown here is derived from an EMBL/GenBank/DDBJ whole genome shotgun (WGS) entry which is preliminary data.</text>
</comment>
<feature type="compositionally biased region" description="Low complexity" evidence="1">
    <location>
        <begin position="801"/>
        <end position="824"/>
    </location>
</feature>
<sequence length="1179" mass="120855">MDIIEKIEIPSFERKNANFRRNFAIAAGCVGLFYALEQYNGSVSRTWKSVCRGVTAAIAAWLEDHGGFPIFSPEGDETAHIFQSGLDINGLCGPRFTHDDGATTANAAAYLTQSQIQNQNQQPYLRDAEAGAAISALGGVDPNEEIALGAAAAHLFASADTPSFFQSTKFFACLDVEEARELFRATKRVSLSPHEVLFRSGDPSDSGIYIVLHGTLGVFLEDPTHNTPPIHANTLRSGESVGDLDVVDGAVRTVSCMALESGCLLVNVPRDLFMEFVHSHPRALMLYLQQGLARLWRVAHFVMADFLQLQLYRPKLPGSALQAETAAAATVAASAAGHPPMRTSSNLFGHERGTQTDSFPPSPLSSPPSLASPPTSPAAVIARRVQEAAPLVDVVLGSPSDAASLAAAAAGLDKGESLAAVVVTGADAVKYVDEGVDVRAGATAVGGDGSGGAAHEGKKVTMTAAVAAKAAAYEAADAAGCGGDDAAANTAATLPPPPSPPPTAAPTEAAASRRMLGREETEEQQRHQDLAMEPLLPSREVDDTKPAPPMGMLAIREERVVPVRQDTAELAVALPPAQPRPYSSYASPRGTGTGIVTASTVSSAVSPSPSAPTFNELLASAAASARTRGAGGPTHGPLHLEDPPAPSTMAAAAAAAALLANVPPLPPRTPPSAAAAAAASGTADDAGAPPVAITTSLNLSPVAPSCDGKSDDCTAAGSTAGTPEVPAAVCAPSQPTRVDVNASTSSCDAAAASGSGITDCSTGNVSGSGSTSTISGSTPTSGGVLPAPTAPSAALPPKPPAASASASTSTAAARGAARSQQSQRYGNGGLFGVAPKSAEEGPRPQGPVCRWDRGRSAALRRSFVLGERACLAAGWDVIDVEELAFDGDMWATFSDPRYGVGTQLPLAGGGLLQDVDWASGCFYLLLDGHLLAERPAGPPGGPEDAYPGAAAGPGLSIPGGLRAGSAAVLESALIAPGSLISCAAFLSSTASRCKVVALEPARLVAFSWQTLEALVVESPDVLIRLLVAASAALGPVVRRFISLGLNRVWLESGDVAYRQGDFAECLYVVISGRLRLLHETMHPVTHARQLHLEEEVGRGEAVGAVWAITGGYHDTTALCVRDSELVRMSRSAFRVISADSPLALSKLFSNIARRLVAAWDSRVRSDRGASSSNAAATSS</sequence>
<dbReference type="Gene3D" id="2.60.120.10">
    <property type="entry name" value="Jelly Rolls"/>
    <property type="match status" value="2"/>
</dbReference>
<feature type="non-terminal residue" evidence="3">
    <location>
        <position position="1179"/>
    </location>
</feature>
<name>A0A8J4LLX6_9CHLO</name>
<dbReference type="InterPro" id="IPR018490">
    <property type="entry name" value="cNMP-bd_dom_sf"/>
</dbReference>
<feature type="compositionally biased region" description="Low complexity" evidence="1">
    <location>
        <begin position="753"/>
        <end position="793"/>
    </location>
</feature>
<organism evidence="3 4">
    <name type="scientific">Volvox reticuliferus</name>
    <dbReference type="NCBI Taxonomy" id="1737510"/>
    <lineage>
        <taxon>Eukaryota</taxon>
        <taxon>Viridiplantae</taxon>
        <taxon>Chlorophyta</taxon>
        <taxon>core chlorophytes</taxon>
        <taxon>Chlorophyceae</taxon>
        <taxon>CS clade</taxon>
        <taxon>Chlamydomonadales</taxon>
        <taxon>Volvocaceae</taxon>
        <taxon>Volvox</taxon>
    </lineage>
</organism>
<gene>
    <name evidence="3" type="ORF">Vretimale_6608</name>
</gene>
<feature type="domain" description="Cyclic nucleotide-binding" evidence="2">
    <location>
        <begin position="1050"/>
        <end position="1154"/>
    </location>
</feature>
<dbReference type="CDD" id="cd00038">
    <property type="entry name" value="CAP_ED"/>
    <property type="match status" value="2"/>
</dbReference>
<feature type="region of interest" description="Disordered" evidence="1">
    <location>
        <begin position="662"/>
        <end position="689"/>
    </location>
</feature>
<dbReference type="InterPro" id="IPR000595">
    <property type="entry name" value="cNMP-bd_dom"/>
</dbReference>
<dbReference type="Pfam" id="PF00027">
    <property type="entry name" value="cNMP_binding"/>
    <property type="match status" value="2"/>
</dbReference>
<dbReference type="SMART" id="SM00100">
    <property type="entry name" value="cNMP"/>
    <property type="match status" value="2"/>
</dbReference>
<dbReference type="GO" id="GO:0005829">
    <property type="term" value="C:cytosol"/>
    <property type="evidence" value="ECO:0007669"/>
    <property type="project" value="TreeGrafter"/>
</dbReference>
<feature type="region of interest" description="Disordered" evidence="1">
    <location>
        <begin position="334"/>
        <end position="378"/>
    </location>
</feature>
<dbReference type="PROSITE" id="PS50042">
    <property type="entry name" value="CNMP_BINDING_3"/>
    <property type="match status" value="2"/>
</dbReference>
<feature type="compositionally biased region" description="Pro residues" evidence="1">
    <location>
        <begin position="360"/>
        <end position="376"/>
    </location>
</feature>
<dbReference type="PANTHER" id="PTHR24567">
    <property type="entry name" value="CRP FAMILY TRANSCRIPTIONAL REGULATORY PROTEIN"/>
    <property type="match status" value="1"/>
</dbReference>